<protein>
    <submittedName>
        <fullName evidence="1">Uncharacterized protein</fullName>
    </submittedName>
</protein>
<organism evidence="1">
    <name type="scientific">Pithovirus LCPAC404</name>
    <dbReference type="NCBI Taxonomy" id="2506597"/>
    <lineage>
        <taxon>Viruses</taxon>
        <taxon>Pithoviruses</taxon>
    </lineage>
</organism>
<evidence type="ECO:0000313" key="1">
    <source>
        <dbReference type="EMBL" id="QBK93374.1"/>
    </source>
</evidence>
<reference evidence="1" key="1">
    <citation type="journal article" date="2019" name="MBio">
        <title>Virus Genomes from Deep Sea Sediments Expand the Ocean Megavirome and Support Independent Origins of Viral Gigantism.</title>
        <authorList>
            <person name="Backstrom D."/>
            <person name="Yutin N."/>
            <person name="Jorgensen S.L."/>
            <person name="Dharamshi J."/>
            <person name="Homa F."/>
            <person name="Zaremba-Niedwiedzka K."/>
            <person name="Spang A."/>
            <person name="Wolf Y.I."/>
            <person name="Koonin E.V."/>
            <person name="Ettema T.J."/>
        </authorList>
    </citation>
    <scope>NUCLEOTIDE SEQUENCE</scope>
</reference>
<sequence length="125" mass="13909">MVQDNREYRDVKNIRKKVWLLVRKDIVNMIGNEHNAKNATVALSVNMIDTAVNAKIAVVAPYVNMIDFEVDVKIVEALLYANITNDVISVGNVFQNLIISVFDTITMVLGVLKANVLNSSMMTIA</sequence>
<name>A0A481ZBT7_9VIRU</name>
<dbReference type="EMBL" id="MK500595">
    <property type="protein sequence ID" value="QBK93374.1"/>
    <property type="molecule type" value="Genomic_DNA"/>
</dbReference>
<gene>
    <name evidence="1" type="ORF">LCPAC404_00780</name>
</gene>
<proteinExistence type="predicted"/>
<accession>A0A481ZBT7</accession>